<evidence type="ECO:0000313" key="2">
    <source>
        <dbReference type="EMBL" id="CEK69509.1"/>
    </source>
</evidence>
<evidence type="ECO:0000313" key="1">
    <source>
        <dbReference type="EMBL" id="CEK69508.1"/>
    </source>
</evidence>
<proteinExistence type="predicted"/>
<gene>
    <name evidence="1" type="primary">ORF70457</name>
    <name evidence="2" type="synonym">ORF70460</name>
</gene>
<protein>
    <submittedName>
        <fullName evidence="1">Uncharacterized protein</fullName>
    </submittedName>
</protein>
<accession>A0A0B6ZLZ6</accession>
<dbReference type="EMBL" id="HACG01022644">
    <property type="protein sequence ID" value="CEK69509.1"/>
    <property type="molecule type" value="Transcribed_RNA"/>
</dbReference>
<organism evidence="1">
    <name type="scientific">Arion vulgaris</name>
    <dbReference type="NCBI Taxonomy" id="1028688"/>
    <lineage>
        <taxon>Eukaryota</taxon>
        <taxon>Metazoa</taxon>
        <taxon>Spiralia</taxon>
        <taxon>Lophotrochozoa</taxon>
        <taxon>Mollusca</taxon>
        <taxon>Gastropoda</taxon>
        <taxon>Heterobranchia</taxon>
        <taxon>Euthyneura</taxon>
        <taxon>Panpulmonata</taxon>
        <taxon>Eupulmonata</taxon>
        <taxon>Stylommatophora</taxon>
        <taxon>Helicina</taxon>
        <taxon>Arionoidea</taxon>
        <taxon>Arionidae</taxon>
        <taxon>Arion</taxon>
    </lineage>
</organism>
<sequence length="198" mass="22837">MATSKLYPTLSKFYEGQYIDIISEIDTACAEKVSEDKLYRKEPHQDRTNKVSTNKLNNLKSNNRKEDNMKSQIPSLYPRLSKNVTNHEKSEEHYSNIPQTLPTAPPVELLDEDFLRFIEDAIQDQNLNSSLDEIPTADYSSRTISDEIIFDNTWVDDMLPDYDITIENAEADFLNNLNKTDPKISQDKLLYDKAKTGH</sequence>
<dbReference type="EMBL" id="HACG01022643">
    <property type="protein sequence ID" value="CEK69508.1"/>
    <property type="molecule type" value="Transcribed_RNA"/>
</dbReference>
<dbReference type="AlphaFoldDB" id="A0A0B6ZLZ6"/>
<name>A0A0B6ZLZ6_9EUPU</name>
<reference evidence="1" key="1">
    <citation type="submission" date="2014-12" db="EMBL/GenBank/DDBJ databases">
        <title>Insight into the proteome of Arion vulgaris.</title>
        <authorList>
            <person name="Aradska J."/>
            <person name="Bulat T."/>
            <person name="Smidak R."/>
            <person name="Sarate P."/>
            <person name="Gangsoo J."/>
            <person name="Sialana F."/>
            <person name="Bilban M."/>
            <person name="Lubec G."/>
        </authorList>
    </citation>
    <scope>NUCLEOTIDE SEQUENCE</scope>
    <source>
        <tissue evidence="1">Skin</tissue>
    </source>
</reference>